<dbReference type="OMA" id="KMHERKF"/>
<feature type="repeat" description="PPR" evidence="3">
    <location>
        <begin position="44"/>
        <end position="78"/>
    </location>
</feature>
<keyword evidence="2" id="KW-0677">Repeat</keyword>
<feature type="repeat" description="PPR" evidence="3">
    <location>
        <begin position="9"/>
        <end position="43"/>
    </location>
</feature>
<dbReference type="Pfam" id="PF01535">
    <property type="entry name" value="PPR"/>
    <property type="match status" value="1"/>
</dbReference>
<dbReference type="Gramene" id="RZC68547">
    <property type="protein sequence ID" value="RZC68547"/>
    <property type="gene ID" value="C5167_031810"/>
</dbReference>
<dbReference type="STRING" id="3469.A0A4Y7K6K6"/>
<evidence type="ECO:0000313" key="5">
    <source>
        <dbReference type="Proteomes" id="UP000316621"/>
    </source>
</evidence>
<dbReference type="PROSITE" id="PS51375">
    <property type="entry name" value="PPR"/>
    <property type="match status" value="3"/>
</dbReference>
<comment type="similarity">
    <text evidence="1">Belongs to the PPR family. P subfamily.</text>
</comment>
<dbReference type="PANTHER" id="PTHR47939">
    <property type="entry name" value="MEMBRANE-ASSOCIATED SALT-INDUCIBLE PROTEIN-LIKE"/>
    <property type="match status" value="1"/>
</dbReference>
<evidence type="ECO:0008006" key="6">
    <source>
        <dbReference type="Google" id="ProtNLM"/>
    </source>
</evidence>
<evidence type="ECO:0000256" key="2">
    <source>
        <dbReference type="ARBA" id="ARBA00022737"/>
    </source>
</evidence>
<name>A0A4Y7K6K6_PAPSO</name>
<proteinExistence type="inferred from homology"/>
<dbReference type="EMBL" id="CM010721">
    <property type="protein sequence ID" value="RZC68547.1"/>
    <property type="molecule type" value="Genomic_DNA"/>
</dbReference>
<evidence type="ECO:0000256" key="3">
    <source>
        <dbReference type="PROSITE-ProRule" id="PRU00708"/>
    </source>
</evidence>
<feature type="repeat" description="PPR" evidence="3">
    <location>
        <begin position="79"/>
        <end position="113"/>
    </location>
</feature>
<dbReference type="Pfam" id="PF13041">
    <property type="entry name" value="PPR_2"/>
    <property type="match status" value="1"/>
</dbReference>
<accession>A0A4Y7K6K6</accession>
<evidence type="ECO:0000313" key="4">
    <source>
        <dbReference type="EMBL" id="RZC68547.1"/>
    </source>
</evidence>
<dbReference type="NCBIfam" id="TIGR00756">
    <property type="entry name" value="PPR"/>
    <property type="match status" value="3"/>
</dbReference>
<keyword evidence="5" id="KW-1185">Reference proteome</keyword>
<dbReference type="InterPro" id="IPR011990">
    <property type="entry name" value="TPR-like_helical_dom_sf"/>
</dbReference>
<dbReference type="PANTHER" id="PTHR47939:SF5">
    <property type="entry name" value="PENTACOTRIPEPTIDE-REPEAT REGION OF PRORP DOMAIN-CONTAINING PROTEIN"/>
    <property type="match status" value="1"/>
</dbReference>
<dbReference type="InterPro" id="IPR050667">
    <property type="entry name" value="PPR-containing_protein"/>
</dbReference>
<protein>
    <recommendedName>
        <fullName evidence="6">Pentacotripeptide-repeat region of PRORP domain-containing protein</fullName>
    </recommendedName>
</protein>
<evidence type="ECO:0000256" key="1">
    <source>
        <dbReference type="ARBA" id="ARBA00007626"/>
    </source>
</evidence>
<reference evidence="4 5" key="1">
    <citation type="journal article" date="2018" name="Science">
        <title>The opium poppy genome and morphinan production.</title>
        <authorList>
            <person name="Guo L."/>
            <person name="Winzer T."/>
            <person name="Yang X."/>
            <person name="Li Y."/>
            <person name="Ning Z."/>
            <person name="He Z."/>
            <person name="Teodor R."/>
            <person name="Lu Y."/>
            <person name="Bowser T.A."/>
            <person name="Graham I.A."/>
            <person name="Ye K."/>
        </authorList>
    </citation>
    <scope>NUCLEOTIDE SEQUENCE [LARGE SCALE GENOMIC DNA]</scope>
    <source>
        <strain evidence="5">cv. HN1</strain>
        <tissue evidence="4">Leaves</tissue>
    </source>
</reference>
<gene>
    <name evidence="4" type="ORF">C5167_031810</name>
</gene>
<dbReference type="InterPro" id="IPR002885">
    <property type="entry name" value="PPR_rpt"/>
</dbReference>
<dbReference type="Proteomes" id="UP000316621">
    <property type="component" value="Chromosome 7"/>
</dbReference>
<dbReference type="Gene3D" id="1.25.40.10">
    <property type="entry name" value="Tetratricopeptide repeat domain"/>
    <property type="match status" value="1"/>
</dbReference>
<sequence>MEGTGILANVEMYSILINGLSRAGKLEDARKLLDEMPEKGLVPNVVTCTTMIAGLFHHRMSLEANKLIIQMEEKGCLLDSRTYDTIIKGFLQGKETEKALQFLRKMHERKFVPSDPVVSLLIKTLSTDELKNLDVPDAKTGWKFLSDGLFLYNYGHQLCNMTSCSLFTWASGELFHLLDFTWNSTGAARFLNRG</sequence>
<dbReference type="AlphaFoldDB" id="A0A4Y7K6K6"/>
<organism evidence="4 5">
    <name type="scientific">Papaver somniferum</name>
    <name type="common">Opium poppy</name>
    <dbReference type="NCBI Taxonomy" id="3469"/>
    <lineage>
        <taxon>Eukaryota</taxon>
        <taxon>Viridiplantae</taxon>
        <taxon>Streptophyta</taxon>
        <taxon>Embryophyta</taxon>
        <taxon>Tracheophyta</taxon>
        <taxon>Spermatophyta</taxon>
        <taxon>Magnoliopsida</taxon>
        <taxon>Ranunculales</taxon>
        <taxon>Papaveraceae</taxon>
        <taxon>Papaveroideae</taxon>
        <taxon>Papaver</taxon>
    </lineage>
</organism>